<accession>A0A839RK76</accession>
<dbReference type="GO" id="GO:0046503">
    <property type="term" value="P:glycerolipid catabolic process"/>
    <property type="evidence" value="ECO:0007669"/>
    <property type="project" value="TreeGrafter"/>
</dbReference>
<sequence length="273" mass="30407">MITAQARPHSVRDVTVLGYAIRVAIWPGNPQSAEGNTPLLMMNGLGGRISMLTPLAESLRGVEVIAFDVPGAGDSPPPKHPYILPMLASLVRRMLTKLGYSTVDVFGLSWGGMLAQQFALQNPLRCRKLILAATMPGLPMVPGSPATLYRVSTPRRFNDPDYLRRVAGDIYGGALRSREIPVEQHAGRVSRRGYLLQQLAVTGWNSHWFMPLLRQRTLILAGNDDPIVPLVNARWMARMIPNSRLHVINDGHHFFRTSLEETRDQMLDFLLNE</sequence>
<dbReference type="GO" id="GO:0004806">
    <property type="term" value="F:triacylglycerol lipase activity"/>
    <property type="evidence" value="ECO:0007669"/>
    <property type="project" value="TreeGrafter"/>
</dbReference>
<dbReference type="Pfam" id="PF00561">
    <property type="entry name" value="Abhydrolase_1"/>
    <property type="match status" value="1"/>
</dbReference>
<dbReference type="PRINTS" id="PR00111">
    <property type="entry name" value="ABHYDROLASE"/>
</dbReference>
<dbReference type="Proteomes" id="UP000567922">
    <property type="component" value="Unassembled WGS sequence"/>
</dbReference>
<dbReference type="InterPro" id="IPR029058">
    <property type="entry name" value="AB_hydrolase_fold"/>
</dbReference>
<dbReference type="EMBL" id="JACHWS010000001">
    <property type="protein sequence ID" value="MBB3036709.1"/>
    <property type="molecule type" value="Genomic_DNA"/>
</dbReference>
<dbReference type="SUPFAM" id="SSF53474">
    <property type="entry name" value="alpha/beta-Hydrolases"/>
    <property type="match status" value="1"/>
</dbReference>
<name>A0A839RK76_9ACTN</name>
<evidence type="ECO:0000313" key="3">
    <source>
        <dbReference type="Proteomes" id="UP000567922"/>
    </source>
</evidence>
<organism evidence="2 3">
    <name type="scientific">Hoyosella altamirensis</name>
    <dbReference type="NCBI Taxonomy" id="616997"/>
    <lineage>
        <taxon>Bacteria</taxon>
        <taxon>Bacillati</taxon>
        <taxon>Actinomycetota</taxon>
        <taxon>Actinomycetes</taxon>
        <taxon>Mycobacteriales</taxon>
        <taxon>Hoyosellaceae</taxon>
        <taxon>Hoyosella</taxon>
    </lineage>
</organism>
<feature type="domain" description="AB hydrolase-1" evidence="1">
    <location>
        <begin position="38"/>
        <end position="169"/>
    </location>
</feature>
<dbReference type="PANTHER" id="PTHR43433:SF5">
    <property type="entry name" value="AB HYDROLASE-1 DOMAIN-CONTAINING PROTEIN"/>
    <property type="match status" value="1"/>
</dbReference>
<dbReference type="OrthoDB" id="9796770at2"/>
<keyword evidence="3" id="KW-1185">Reference proteome</keyword>
<protein>
    <submittedName>
        <fullName evidence="2">Poly(3-hydroxyalkanoate) depolymerase</fullName>
    </submittedName>
</protein>
<dbReference type="RefSeq" id="WP_064440883.1">
    <property type="nucleotide sequence ID" value="NZ_BDDI01000010.1"/>
</dbReference>
<dbReference type="AlphaFoldDB" id="A0A839RK76"/>
<proteinExistence type="predicted"/>
<gene>
    <name evidence="2" type="ORF">FHU29_001143</name>
</gene>
<dbReference type="InterPro" id="IPR000073">
    <property type="entry name" value="AB_hydrolase_1"/>
</dbReference>
<evidence type="ECO:0000259" key="1">
    <source>
        <dbReference type="Pfam" id="PF00561"/>
    </source>
</evidence>
<evidence type="ECO:0000313" key="2">
    <source>
        <dbReference type="EMBL" id="MBB3036709.1"/>
    </source>
</evidence>
<dbReference type="Gene3D" id="3.40.50.1820">
    <property type="entry name" value="alpha/beta hydrolase"/>
    <property type="match status" value="1"/>
</dbReference>
<dbReference type="PANTHER" id="PTHR43433">
    <property type="entry name" value="HYDROLASE, ALPHA/BETA FOLD FAMILY PROTEIN"/>
    <property type="match status" value="1"/>
</dbReference>
<dbReference type="InterPro" id="IPR050471">
    <property type="entry name" value="AB_hydrolase"/>
</dbReference>
<comment type="caution">
    <text evidence="2">The sequence shown here is derived from an EMBL/GenBank/DDBJ whole genome shotgun (WGS) entry which is preliminary data.</text>
</comment>
<reference evidence="2 3" key="1">
    <citation type="submission" date="2020-08" db="EMBL/GenBank/DDBJ databases">
        <title>Sequencing the genomes of 1000 actinobacteria strains.</title>
        <authorList>
            <person name="Klenk H.-P."/>
        </authorList>
    </citation>
    <scope>NUCLEOTIDE SEQUENCE [LARGE SCALE GENOMIC DNA]</scope>
    <source>
        <strain evidence="2 3">DSM 45258</strain>
    </source>
</reference>